<dbReference type="PROSITE" id="PS00867">
    <property type="entry name" value="CPSASE_2"/>
    <property type="match status" value="1"/>
</dbReference>
<comment type="cofactor">
    <cofactor evidence="1">
        <name>biotin</name>
        <dbReference type="ChEBI" id="CHEBI:57586"/>
    </cofactor>
</comment>
<dbReference type="SUPFAM" id="SSF56059">
    <property type="entry name" value="Glutathione synthetase ATP-binding domain-like"/>
    <property type="match status" value="1"/>
</dbReference>
<dbReference type="Pfam" id="PF00289">
    <property type="entry name" value="Biotin_carb_N"/>
    <property type="match status" value="1"/>
</dbReference>
<keyword evidence="4 16" id="KW-0436">Ligase</keyword>
<dbReference type="InterPro" id="IPR034733">
    <property type="entry name" value="AcCoA_carboxyl_beta"/>
</dbReference>
<evidence type="ECO:0000259" key="12">
    <source>
        <dbReference type="PROSITE" id="PS50968"/>
    </source>
</evidence>
<evidence type="ECO:0000256" key="2">
    <source>
        <dbReference type="ARBA" id="ARBA00013263"/>
    </source>
</evidence>
<comment type="caution">
    <text evidence="16">The sequence shown here is derived from an EMBL/GenBank/DDBJ whole genome shotgun (WGS) entry which is preliminary data.</text>
</comment>
<dbReference type="InterPro" id="IPR005479">
    <property type="entry name" value="CPAse_ATP-bd"/>
</dbReference>
<evidence type="ECO:0000256" key="10">
    <source>
        <dbReference type="ARBA" id="ARBA00023267"/>
    </source>
</evidence>
<dbReference type="CDD" id="cd06850">
    <property type="entry name" value="biotinyl_domain"/>
    <property type="match status" value="1"/>
</dbReference>
<dbReference type="Pfam" id="PF02786">
    <property type="entry name" value="CPSase_L_D2"/>
    <property type="match status" value="1"/>
</dbReference>
<dbReference type="SUPFAM" id="SSF52440">
    <property type="entry name" value="PreATP-grasp domain"/>
    <property type="match status" value="1"/>
</dbReference>
<dbReference type="GO" id="GO:0006633">
    <property type="term" value="P:fatty acid biosynthetic process"/>
    <property type="evidence" value="ECO:0007669"/>
    <property type="project" value="UniProtKB-KW"/>
</dbReference>
<feature type="domain" description="Lipoyl-binding" evidence="12">
    <location>
        <begin position="574"/>
        <end position="657"/>
    </location>
</feature>
<dbReference type="SUPFAM" id="SSF51246">
    <property type="entry name" value="Rudiment single hybrid motif"/>
    <property type="match status" value="1"/>
</dbReference>
<dbReference type="STRING" id="1193182.BN11_310007"/>
<dbReference type="Gene3D" id="3.30.470.20">
    <property type="entry name" value="ATP-grasp fold, B domain"/>
    <property type="match status" value="1"/>
</dbReference>
<evidence type="ECO:0000256" key="8">
    <source>
        <dbReference type="ARBA" id="ARBA00023098"/>
    </source>
</evidence>
<keyword evidence="7 11" id="KW-0067">ATP-binding</keyword>
<evidence type="ECO:0000256" key="5">
    <source>
        <dbReference type="ARBA" id="ARBA00022741"/>
    </source>
</evidence>
<dbReference type="InterPro" id="IPR016185">
    <property type="entry name" value="PreATP-grasp_dom_sf"/>
</dbReference>
<keyword evidence="3" id="KW-0444">Lipid biosynthesis</keyword>
<dbReference type="Pfam" id="PF00364">
    <property type="entry name" value="Biotin_lipoyl"/>
    <property type="match status" value="1"/>
</dbReference>
<dbReference type="GO" id="GO:0003989">
    <property type="term" value="F:acetyl-CoA carboxylase activity"/>
    <property type="evidence" value="ECO:0007669"/>
    <property type="project" value="InterPro"/>
</dbReference>
<dbReference type="PROSITE" id="PS50968">
    <property type="entry name" value="BIOTINYL_LIPOYL"/>
    <property type="match status" value="1"/>
</dbReference>
<dbReference type="PANTHER" id="PTHR18866">
    <property type="entry name" value="CARBOXYLASE:PYRUVATE/ACETYL-COA/PROPIONYL-COA CARBOXYLASE"/>
    <property type="match status" value="1"/>
</dbReference>
<dbReference type="InterPro" id="IPR005481">
    <property type="entry name" value="BC-like_N"/>
</dbReference>
<feature type="domain" description="ATP-grasp" evidence="13">
    <location>
        <begin position="127"/>
        <end position="325"/>
    </location>
</feature>
<evidence type="ECO:0000256" key="11">
    <source>
        <dbReference type="PROSITE-ProRule" id="PRU00409"/>
    </source>
</evidence>
<dbReference type="InterPro" id="IPR011053">
    <property type="entry name" value="Single_hybrid_motif"/>
</dbReference>
<dbReference type="PROSITE" id="PS50989">
    <property type="entry name" value="COA_CT_CTER"/>
    <property type="match status" value="1"/>
</dbReference>
<keyword evidence="17" id="KW-1185">Reference proteome</keyword>
<dbReference type="OrthoDB" id="9760256at2"/>
<dbReference type="Pfam" id="PF08326">
    <property type="entry name" value="ACC_central"/>
    <property type="match status" value="1"/>
</dbReference>
<keyword evidence="10" id="KW-0092">Biotin</keyword>
<keyword evidence="6" id="KW-0276">Fatty acid metabolism</keyword>
<dbReference type="InterPro" id="IPR011054">
    <property type="entry name" value="Rudment_hybrid_motif"/>
</dbReference>
<accession>W6JVV8</accession>
<dbReference type="InterPro" id="IPR011761">
    <property type="entry name" value="ATP-grasp"/>
</dbReference>
<dbReference type="InterPro" id="IPR000089">
    <property type="entry name" value="Biotin_lipoyl"/>
</dbReference>
<dbReference type="PROSITE" id="PS50979">
    <property type="entry name" value="BC"/>
    <property type="match status" value="1"/>
</dbReference>
<dbReference type="GO" id="GO:0046872">
    <property type="term" value="F:metal ion binding"/>
    <property type="evidence" value="ECO:0007669"/>
    <property type="project" value="InterPro"/>
</dbReference>
<dbReference type="PROSITE" id="PS00866">
    <property type="entry name" value="CPSASE_1"/>
    <property type="match status" value="1"/>
</dbReference>
<proteinExistence type="predicted"/>
<keyword evidence="8" id="KW-0443">Lipid metabolism</keyword>
<keyword evidence="9" id="KW-0275">Fatty acid biosynthesis</keyword>
<dbReference type="InterPro" id="IPR005482">
    <property type="entry name" value="Biotin_COase_C"/>
</dbReference>
<dbReference type="SUPFAM" id="SSF51230">
    <property type="entry name" value="Single hybrid motif"/>
    <property type="match status" value="1"/>
</dbReference>
<dbReference type="InterPro" id="IPR050856">
    <property type="entry name" value="Biotin_carboxylase_complex"/>
</dbReference>
<dbReference type="PROSITE" id="PS50975">
    <property type="entry name" value="ATP_GRASP"/>
    <property type="match status" value="1"/>
</dbReference>
<name>W6JVV8_9MICO</name>
<evidence type="ECO:0000256" key="3">
    <source>
        <dbReference type="ARBA" id="ARBA00022516"/>
    </source>
</evidence>
<dbReference type="Proteomes" id="UP000035763">
    <property type="component" value="Unassembled WGS sequence"/>
</dbReference>
<dbReference type="SMART" id="SM00878">
    <property type="entry name" value="Biotin_carb_C"/>
    <property type="match status" value="1"/>
</dbReference>
<evidence type="ECO:0000256" key="1">
    <source>
        <dbReference type="ARBA" id="ARBA00001953"/>
    </source>
</evidence>
<dbReference type="InterPro" id="IPR011763">
    <property type="entry name" value="COA_CT_C"/>
</dbReference>
<evidence type="ECO:0000313" key="17">
    <source>
        <dbReference type="Proteomes" id="UP000035763"/>
    </source>
</evidence>
<dbReference type="GO" id="GO:0004075">
    <property type="term" value="F:biotin carboxylase activity"/>
    <property type="evidence" value="ECO:0007669"/>
    <property type="project" value="UniProtKB-EC"/>
</dbReference>
<dbReference type="FunFam" id="3.30.1490.20:FF:000003">
    <property type="entry name" value="acetyl-CoA carboxylase isoform X1"/>
    <property type="match status" value="1"/>
</dbReference>
<feature type="domain" description="CoA carboxyltransferase C-terminal" evidence="15">
    <location>
        <begin position="1560"/>
        <end position="1835"/>
    </location>
</feature>
<evidence type="ECO:0000256" key="6">
    <source>
        <dbReference type="ARBA" id="ARBA00022832"/>
    </source>
</evidence>
<sequence length="1836" mass="197084">MFSRIAIVNRGEAAMRLIHAVRDLNAAAAADRQMSVIALHTEGEKGAMFVREADVAYDLGPASARPYLDYAVLERALVDTRADAAWVGWGFVAEDPNFADLCARLGVTFVGPSAEAMRKLGDKIGSKLIAEEVGVPVAPWSRGGVDSLEDAQEAAARIGYPLMLKATAGGGGRGIRKVTSDAELAAAYQLTRDEAQRAFGSGIVFLEKLITGARHVEVQVIADGQGTAWAIGVRDCSVQRRNQKVIEESASVVMTPEQALVLKESAERLAIAVGYAGAGTVEFLFQPSDGTFAFLEVNTRLQVEHPITEVTTDTDLVKLQLHVAGGGRLTGAKPVERGHAVEARLNAEDPDRDFAPAPGRIAHLEFPAGPGIRVDTGVGEGDSIPADFDSMIAKIIAYGRDRDEALARLRRAMRETAVVIEGGATNKSFIRDLLDQPEVIDGSADTGWIDRVRADGRLVSAAHSAVALIAAGIEAYDDQEVIERARLLDTARGGRPQVQHQVGAPVELVLRGAPVKVTTFRLGPNLFRSVIQSGEQVLAAEASLTRWGEYAARLTVNDTAYRLVTATHGPMHLVEVDGVTHRISRDEGGVLRAPAPALVVATPAGVGDEVAAGAPVLVLESMKMETVVPAPYSGRVKEVLVKAGTQVETGAALVKLEPVGDGDDAVEAAVLDLSLPQPVARDNGAAGLHRAHDVLEGMLLGFDIEGPAAATALHEYLGARDRLVGEGESPLLDDVDLLRILADFAELSRNRPADGEAHDEMRIHSPREHFQSYLRTLDVERAGLPATFRERLARVLGHYDLPGDLAAPERTPALESAVFRIFLAQQRSAPETKMATALLQRWLGEPAPDGDLAAPIREVLDRLVVATQLRFPIVGDLARSVRFRWFDQPAVDADRSVTLEAVGPELIALDALPEGPERTARLEALADIPERIVAFLGDRLRSGTPRSEPMLAVLIRRHYREHELTDLVEYAVDGRPFAAANYQLDRRPTRLITTIGRLEELRADGPLTRALTHEVESAIARDDRQIALDLYVHAPDLPADPDAASAALSAVFAELPFTPRVRRIAIGVVREAGVEVGYVTLRPQPDGTLVEERPVRDVHPMVGRRLNLWRLRDFTITRLEAPADVLLLHCVGVDNPDDQRLVALAQVRQLRLVRDEAGKVSGLPHVERALAQCLDGIRHARAALGTREHRLDMNHVWVHIWPPVDADIDQLTALQSKIAPMTADAGIEEVRIEGRLAAAGGRTVPIVARFTYQPGSGVDFTVEPPATTRLAALDAYAEKVVRARRRGLVYPYELQTFIAGDSGTVTELDLDASGGLAPVDRPFGQNRAGIIAALVTTSTELHPEGIERVVLCGDPLRSLGSVAEAECARVMAALDMAEERRVPVEWFALSAGARIAMDSGTENMDWVAKALRRIVEFTQAGGEINVVVAGINVGAQPYWNAEATMLMHTKGILVMTPDSAMVLTGKQSLDFSGGVSAEDNFGIGGYDRVMGPNGQAQYWARDLAGALDILLAHYDATYVAAGEDGPRHAETSDPVDRDVTAYPHQLDGSDFATVGDIWSAASNPDRKKPFDIRTVMRAVADQDHELLERWAGMADAETAVVTDARLGGHSVCLIGIESRTVARQGFPPTDGPDTYTAGTLFPRSSKKVARAINAASGNRPVVVLANLSGFDGSPDSMRNLQLEYGAEIGRAIVNFDGPIVFVVISRYHGGAFVVFSKALNPRMTVLAIEGSFASVIGGAPAAAVVFSRDVDARTAADPRVADLETRLAAATNGQRSVIAAELADVRSTVRAEMVNAVAAEFDGVHNIHRAVAVGSVDEVIPPGSLRSRIITALDAG</sequence>
<dbReference type="InterPro" id="IPR029045">
    <property type="entry name" value="ClpP/crotonase-like_dom_sf"/>
</dbReference>
<evidence type="ECO:0000259" key="14">
    <source>
        <dbReference type="PROSITE" id="PS50979"/>
    </source>
</evidence>
<evidence type="ECO:0000256" key="9">
    <source>
        <dbReference type="ARBA" id="ARBA00023160"/>
    </source>
</evidence>
<evidence type="ECO:0000313" key="16">
    <source>
        <dbReference type="EMBL" id="CCH73653.1"/>
    </source>
</evidence>
<dbReference type="SUPFAM" id="SSF52096">
    <property type="entry name" value="ClpP/crotonase"/>
    <property type="match status" value="2"/>
</dbReference>
<dbReference type="Gene3D" id="2.40.50.100">
    <property type="match status" value="1"/>
</dbReference>
<keyword evidence="5 11" id="KW-0547">Nucleotide-binding</keyword>
<feature type="domain" description="Biotin carboxylation" evidence="14">
    <location>
        <begin position="1"/>
        <end position="454"/>
    </location>
</feature>
<dbReference type="EC" id="6.3.4.14" evidence="2"/>
<evidence type="ECO:0000256" key="7">
    <source>
        <dbReference type="ARBA" id="ARBA00022840"/>
    </source>
</evidence>
<dbReference type="RefSeq" id="WP_048694424.1">
    <property type="nucleotide sequence ID" value="NZ_HG764815.1"/>
</dbReference>
<dbReference type="Pfam" id="PF01039">
    <property type="entry name" value="Carboxyl_trans"/>
    <property type="match status" value="1"/>
</dbReference>
<dbReference type="InterPro" id="IPR011764">
    <property type="entry name" value="Biotin_carboxylation_dom"/>
</dbReference>
<dbReference type="Gene3D" id="3.90.226.10">
    <property type="entry name" value="2-enoyl-CoA Hydratase, Chain A, domain 1"/>
    <property type="match status" value="2"/>
</dbReference>
<dbReference type="InterPro" id="IPR013537">
    <property type="entry name" value="AcCoA_COase_cen"/>
</dbReference>
<reference evidence="16 17" key="1">
    <citation type="journal article" date="2013" name="ISME J.">
        <title>A metabolic model for members of the genus Tetrasphaera involved in enhanced biological phosphorus removal.</title>
        <authorList>
            <person name="Kristiansen R."/>
            <person name="Nguyen H.T.T."/>
            <person name="Saunders A.M."/>
            <person name="Nielsen J.L."/>
            <person name="Wimmer R."/>
            <person name="Le V.Q."/>
            <person name="McIlroy S.J."/>
            <person name="Petrovski S."/>
            <person name="Seviour R.J."/>
            <person name="Calteau A."/>
            <person name="Nielsen K.L."/>
            <person name="Nielsen P.H."/>
        </authorList>
    </citation>
    <scope>NUCLEOTIDE SEQUENCE [LARGE SCALE GENOMIC DNA]</scope>
    <source>
        <strain evidence="16 17">Ben110</strain>
    </source>
</reference>
<dbReference type="Pfam" id="PF02785">
    <property type="entry name" value="Biotin_carb_C"/>
    <property type="match status" value="1"/>
</dbReference>
<dbReference type="EMBL" id="CAJA01000235">
    <property type="protein sequence ID" value="CCH73653.1"/>
    <property type="molecule type" value="Genomic_DNA"/>
</dbReference>
<evidence type="ECO:0000259" key="15">
    <source>
        <dbReference type="PROSITE" id="PS50989"/>
    </source>
</evidence>
<evidence type="ECO:0000259" key="13">
    <source>
        <dbReference type="PROSITE" id="PS50975"/>
    </source>
</evidence>
<organism evidence="16 17">
    <name type="scientific">Nostocoides australiense Ben110</name>
    <dbReference type="NCBI Taxonomy" id="1193182"/>
    <lineage>
        <taxon>Bacteria</taxon>
        <taxon>Bacillati</taxon>
        <taxon>Actinomycetota</taxon>
        <taxon>Actinomycetes</taxon>
        <taxon>Micrococcales</taxon>
        <taxon>Intrasporangiaceae</taxon>
        <taxon>Nostocoides</taxon>
    </lineage>
</organism>
<gene>
    <name evidence="16" type="primary">accC</name>
    <name evidence="16" type="ORF">BN11_310007</name>
</gene>
<evidence type="ECO:0000256" key="4">
    <source>
        <dbReference type="ARBA" id="ARBA00022598"/>
    </source>
</evidence>
<dbReference type="PANTHER" id="PTHR18866:SF33">
    <property type="entry name" value="METHYLCROTONOYL-COA CARBOXYLASE SUBUNIT ALPHA, MITOCHONDRIAL-RELATED"/>
    <property type="match status" value="1"/>
</dbReference>
<dbReference type="GO" id="GO:0005524">
    <property type="term" value="F:ATP binding"/>
    <property type="evidence" value="ECO:0007669"/>
    <property type="project" value="UniProtKB-UniRule"/>
</dbReference>
<protein>
    <recommendedName>
        <fullName evidence="2">biotin carboxylase</fullName>
        <ecNumber evidence="2">6.3.4.14</ecNumber>
    </recommendedName>
</protein>